<sequence>MRVDQKETIHSKGGSSNSLHEDCCLANATSENAEKPAIVVLLNSIV</sequence>
<proteinExistence type="predicted"/>
<reference evidence="2" key="1">
    <citation type="submission" date="2014-11" db="EMBL/GenBank/DDBJ databases">
        <authorList>
            <person name="Amaro Gonzalez C."/>
        </authorList>
    </citation>
    <scope>NUCLEOTIDE SEQUENCE</scope>
</reference>
<evidence type="ECO:0000313" key="2">
    <source>
        <dbReference type="EMBL" id="JAH86335.1"/>
    </source>
</evidence>
<reference evidence="2" key="2">
    <citation type="journal article" date="2015" name="Fish Shellfish Immunol.">
        <title>Early steps in the European eel (Anguilla anguilla)-Vibrio vulnificus interaction in the gills: Role of the RtxA13 toxin.</title>
        <authorList>
            <person name="Callol A."/>
            <person name="Pajuelo D."/>
            <person name="Ebbesson L."/>
            <person name="Teles M."/>
            <person name="MacKenzie S."/>
            <person name="Amaro C."/>
        </authorList>
    </citation>
    <scope>NUCLEOTIDE SEQUENCE</scope>
</reference>
<organism evidence="2">
    <name type="scientific">Anguilla anguilla</name>
    <name type="common">European freshwater eel</name>
    <name type="synonym">Muraena anguilla</name>
    <dbReference type="NCBI Taxonomy" id="7936"/>
    <lineage>
        <taxon>Eukaryota</taxon>
        <taxon>Metazoa</taxon>
        <taxon>Chordata</taxon>
        <taxon>Craniata</taxon>
        <taxon>Vertebrata</taxon>
        <taxon>Euteleostomi</taxon>
        <taxon>Actinopterygii</taxon>
        <taxon>Neopterygii</taxon>
        <taxon>Teleostei</taxon>
        <taxon>Anguilliformes</taxon>
        <taxon>Anguillidae</taxon>
        <taxon>Anguilla</taxon>
    </lineage>
</organism>
<feature type="compositionally biased region" description="Basic and acidic residues" evidence="1">
    <location>
        <begin position="1"/>
        <end position="10"/>
    </location>
</feature>
<dbReference type="EMBL" id="GBXM01022242">
    <property type="protein sequence ID" value="JAH86335.1"/>
    <property type="molecule type" value="Transcribed_RNA"/>
</dbReference>
<protein>
    <submittedName>
        <fullName evidence="2">Uncharacterized protein</fullName>
    </submittedName>
</protein>
<dbReference type="AlphaFoldDB" id="A0A0E9W9V5"/>
<name>A0A0E9W9V5_ANGAN</name>
<evidence type="ECO:0000256" key="1">
    <source>
        <dbReference type="SAM" id="MobiDB-lite"/>
    </source>
</evidence>
<feature type="region of interest" description="Disordered" evidence="1">
    <location>
        <begin position="1"/>
        <end position="21"/>
    </location>
</feature>
<accession>A0A0E9W9V5</accession>